<dbReference type="Pfam" id="PF05048">
    <property type="entry name" value="NosD"/>
    <property type="match status" value="1"/>
</dbReference>
<accession>G7WNR0</accession>
<gene>
    <name evidence="2" type="ordered locus">Mhar_1306</name>
</gene>
<evidence type="ECO:0000313" key="3">
    <source>
        <dbReference type="Proteomes" id="UP000005877"/>
    </source>
</evidence>
<dbReference type="KEGG" id="mhi:Mhar_1306"/>
<dbReference type="Gene3D" id="2.160.20.10">
    <property type="entry name" value="Single-stranded right-handed beta-helix, Pectin lyase-like"/>
    <property type="match status" value="1"/>
</dbReference>
<dbReference type="InterPro" id="IPR012334">
    <property type="entry name" value="Pectin_lyas_fold"/>
</dbReference>
<proteinExistence type="predicted"/>
<feature type="domain" description="Periplasmic copper-binding protein NosD beta helix" evidence="1">
    <location>
        <begin position="112"/>
        <end position="309"/>
    </location>
</feature>
<dbReference type="SMART" id="SM00710">
    <property type="entry name" value="PbH1"/>
    <property type="match status" value="4"/>
</dbReference>
<reference evidence="2 3" key="1">
    <citation type="journal article" date="2012" name="PLoS ONE">
        <title>The genome characteristics and predicted function of methyl-group oxidation pathway in the obligate aceticlastic methanogens, Methanosaeta spp.</title>
        <authorList>
            <person name="Zhu J."/>
            <person name="Zheng H."/>
            <person name="Ai G."/>
            <person name="Zhang G."/>
            <person name="Liu D."/>
            <person name="Liu X."/>
            <person name="Dong X."/>
        </authorList>
    </citation>
    <scope>NUCLEOTIDE SEQUENCE [LARGE SCALE GENOMIC DNA]</scope>
    <source>
        <strain evidence="2 3">6Ac</strain>
    </source>
</reference>
<dbReference type="InterPro" id="IPR007742">
    <property type="entry name" value="NosD_dom"/>
</dbReference>
<evidence type="ECO:0000313" key="2">
    <source>
        <dbReference type="EMBL" id="AET64670.1"/>
    </source>
</evidence>
<dbReference type="Proteomes" id="UP000005877">
    <property type="component" value="Chromosome"/>
</dbReference>
<dbReference type="InterPro" id="IPR006626">
    <property type="entry name" value="PbH1"/>
</dbReference>
<name>G7WNR0_METH6</name>
<organism evidence="2 3">
    <name type="scientific">Methanothrix harundinacea (strain 6Ac)</name>
    <name type="common">Methanosaeta harundinacea</name>
    <dbReference type="NCBI Taxonomy" id="1110509"/>
    <lineage>
        <taxon>Archaea</taxon>
        <taxon>Methanobacteriati</taxon>
        <taxon>Methanobacteriota</taxon>
        <taxon>Stenosarchaea group</taxon>
        <taxon>Methanomicrobia</taxon>
        <taxon>Methanotrichales</taxon>
        <taxon>Methanotrichaceae</taxon>
        <taxon>Methanothrix</taxon>
    </lineage>
</organism>
<evidence type="ECO:0000259" key="1">
    <source>
        <dbReference type="Pfam" id="PF05048"/>
    </source>
</evidence>
<dbReference type="NCBIfam" id="TIGR03804">
    <property type="entry name" value="para_beta_helix"/>
    <property type="match status" value="1"/>
</dbReference>
<dbReference type="EMBL" id="CP003117">
    <property type="protein sequence ID" value="AET64670.1"/>
    <property type="molecule type" value="Genomic_DNA"/>
</dbReference>
<protein>
    <submittedName>
        <fullName evidence="2">Cell surface glycoprotein, putative</fullName>
    </submittedName>
</protein>
<dbReference type="HOGENOM" id="CLU_770767_0_0_2"/>
<dbReference type="InterPro" id="IPR011050">
    <property type="entry name" value="Pectin_lyase_fold/virulence"/>
</dbReference>
<sequence>MHHPITFALLGVLAVILYLFGLAGAANITVGPGENIQAAIREALPGDVIEVMSGTYNEDLVIDKRLTLRGVDSGEGKPLLLSDGSYGAITLIEDGITFEGFRLTDLGIDVISDGNIIRENVIRNSGFGICLTRSKENNISQNHVECSGFMGTAVFFNICENNILKDNCLRGGWGGNGIHLLESDNNVIVGNVAQDRSWLGRGIYLDSSNCNFVKGNTATGGPEGCSIALFRSNKNKIVQNNLTDNADSGLKIYHSSGNLIYLNNFDENKNDPFSRNSTSFWHSPEPIVYRYGGNNFTAYLGNFWSVYSGHDAEGDGIGDSPHRFEGGEDRFPLIGRCENYSCTGGEPDEIFGSIGVPAV</sequence>
<dbReference type="PATRIC" id="fig|1110509.7.peg.1449"/>
<keyword evidence="3" id="KW-1185">Reference proteome</keyword>
<dbReference type="STRING" id="1110509.Mhar_1306"/>
<dbReference type="SUPFAM" id="SSF51126">
    <property type="entry name" value="Pectin lyase-like"/>
    <property type="match status" value="1"/>
</dbReference>
<dbReference type="InterPro" id="IPR022441">
    <property type="entry name" value="Para_beta_helix_rpt-2"/>
</dbReference>
<dbReference type="AlphaFoldDB" id="G7WNR0"/>